<proteinExistence type="predicted"/>
<sequence>MPYNSIPSPDLLGLMAGLVRFCSTDSSLSRAGVRRDGNPSGTPGSPPASLQATEERSSSCQGCCIDDGNANARGWCSMKGEDGTLHHSAQLSPAQRDDNYHELLFATTARASCWQLPLLLLETMRGLMHDDSNLKALGLSLQRWASFNLAQILLTVVCTSTEFGTEQVSSSFNCSEREKQL</sequence>
<reference evidence="2 3" key="1">
    <citation type="submission" date="2024-06" db="EMBL/GenBank/DDBJ databases">
        <title>The draft genome of Grus japonensis, version 3.</title>
        <authorList>
            <person name="Nabeshima K."/>
            <person name="Suzuki S."/>
            <person name="Onuma M."/>
        </authorList>
    </citation>
    <scope>NUCLEOTIDE SEQUENCE [LARGE SCALE GENOMIC DNA]</scope>
    <source>
        <strain evidence="2 3">451A</strain>
    </source>
</reference>
<feature type="compositionally biased region" description="Polar residues" evidence="1">
    <location>
        <begin position="39"/>
        <end position="52"/>
    </location>
</feature>
<gene>
    <name evidence="2" type="ORF">GRJ2_002467500</name>
</gene>
<keyword evidence="3" id="KW-1185">Reference proteome</keyword>
<feature type="region of interest" description="Disordered" evidence="1">
    <location>
        <begin position="29"/>
        <end position="52"/>
    </location>
</feature>
<evidence type="ECO:0000313" key="2">
    <source>
        <dbReference type="EMBL" id="GAB0200021.1"/>
    </source>
</evidence>
<name>A0ABC9XQT6_GRUJA</name>
<dbReference type="AlphaFoldDB" id="A0ABC9XQT6"/>
<dbReference type="Proteomes" id="UP001623348">
    <property type="component" value="Unassembled WGS sequence"/>
</dbReference>
<evidence type="ECO:0000256" key="1">
    <source>
        <dbReference type="SAM" id="MobiDB-lite"/>
    </source>
</evidence>
<dbReference type="EMBL" id="BAAFJT010000025">
    <property type="protein sequence ID" value="GAB0200021.1"/>
    <property type="molecule type" value="Genomic_DNA"/>
</dbReference>
<protein>
    <submittedName>
        <fullName evidence="2">Uncharacterized protein</fullName>
    </submittedName>
</protein>
<evidence type="ECO:0000313" key="3">
    <source>
        <dbReference type="Proteomes" id="UP001623348"/>
    </source>
</evidence>
<accession>A0ABC9XQT6</accession>
<comment type="caution">
    <text evidence="2">The sequence shown here is derived from an EMBL/GenBank/DDBJ whole genome shotgun (WGS) entry which is preliminary data.</text>
</comment>
<organism evidence="2 3">
    <name type="scientific">Grus japonensis</name>
    <name type="common">Japanese crane</name>
    <name type="synonym">Red-crowned crane</name>
    <dbReference type="NCBI Taxonomy" id="30415"/>
    <lineage>
        <taxon>Eukaryota</taxon>
        <taxon>Metazoa</taxon>
        <taxon>Chordata</taxon>
        <taxon>Craniata</taxon>
        <taxon>Vertebrata</taxon>
        <taxon>Euteleostomi</taxon>
        <taxon>Archelosauria</taxon>
        <taxon>Archosauria</taxon>
        <taxon>Dinosauria</taxon>
        <taxon>Saurischia</taxon>
        <taxon>Theropoda</taxon>
        <taxon>Coelurosauria</taxon>
        <taxon>Aves</taxon>
        <taxon>Neognathae</taxon>
        <taxon>Neoaves</taxon>
        <taxon>Gruiformes</taxon>
        <taxon>Gruidae</taxon>
        <taxon>Grus</taxon>
    </lineage>
</organism>